<dbReference type="PIRSF" id="PIRSF003230">
    <property type="entry name" value="YbgC"/>
    <property type="match status" value="1"/>
</dbReference>
<proteinExistence type="inferred from homology"/>
<evidence type="ECO:0000256" key="2">
    <source>
        <dbReference type="ARBA" id="ARBA00022801"/>
    </source>
</evidence>
<dbReference type="Pfam" id="PF13279">
    <property type="entry name" value="4HBT_2"/>
    <property type="match status" value="1"/>
</dbReference>
<dbReference type="CDD" id="cd00586">
    <property type="entry name" value="4HBT"/>
    <property type="match status" value="1"/>
</dbReference>
<dbReference type="RefSeq" id="WP_176006216.1">
    <property type="nucleotide sequence ID" value="NZ_JABWMI010000011.1"/>
</dbReference>
<sequence length="149" mass="17285">MTKRKEAFKLIPELTTEFETRIRFNECDPLGIVWHGHYIKYFEDGREAFGRKHGVSYLDVAESGFSTPIVKSMCEHKLSLRYGDVARIKTEYFDTPAAKIVFRYTIYDPNGDVACTGETIQVFVDKKGELQLTNPKFYEDWKRRAGLIS</sequence>
<dbReference type="Gene3D" id="3.10.129.10">
    <property type="entry name" value="Hotdog Thioesterase"/>
    <property type="match status" value="1"/>
</dbReference>
<dbReference type="EMBL" id="JACBJI010000004">
    <property type="protein sequence ID" value="NYA71407.1"/>
    <property type="molecule type" value="Genomic_DNA"/>
</dbReference>
<protein>
    <submittedName>
        <fullName evidence="3">Acyl-CoA thioesterase</fullName>
    </submittedName>
</protein>
<comment type="similarity">
    <text evidence="1">Belongs to the 4-hydroxybenzoyl-CoA thioesterase family.</text>
</comment>
<dbReference type="PANTHER" id="PTHR31793:SF27">
    <property type="entry name" value="NOVEL THIOESTERASE SUPERFAMILY DOMAIN AND SAPOSIN A-TYPE DOMAIN CONTAINING PROTEIN (0610012H03RIK)"/>
    <property type="match status" value="1"/>
</dbReference>
<name>A0A7Y8Y2V9_9FLAO</name>
<gene>
    <name evidence="3" type="ORF">HZF10_10775</name>
</gene>
<dbReference type="InterPro" id="IPR029069">
    <property type="entry name" value="HotDog_dom_sf"/>
</dbReference>
<evidence type="ECO:0000313" key="3">
    <source>
        <dbReference type="EMBL" id="NYA71407.1"/>
    </source>
</evidence>
<reference evidence="3 4" key="1">
    <citation type="submission" date="2020-07" db="EMBL/GenBank/DDBJ databases">
        <authorList>
            <person name="Sun Q."/>
        </authorList>
    </citation>
    <scope>NUCLEOTIDE SEQUENCE [LARGE SCALE GENOMIC DNA]</scope>
    <source>
        <strain evidence="3 4">MAH-1</strain>
    </source>
</reference>
<dbReference type="GO" id="GO:0047617">
    <property type="term" value="F:fatty acyl-CoA hydrolase activity"/>
    <property type="evidence" value="ECO:0007669"/>
    <property type="project" value="TreeGrafter"/>
</dbReference>
<dbReference type="Proteomes" id="UP000535020">
    <property type="component" value="Unassembled WGS sequence"/>
</dbReference>
<dbReference type="PANTHER" id="PTHR31793">
    <property type="entry name" value="4-HYDROXYBENZOYL-COA THIOESTERASE FAMILY MEMBER"/>
    <property type="match status" value="1"/>
</dbReference>
<dbReference type="InterPro" id="IPR006684">
    <property type="entry name" value="YbgC/YbaW"/>
</dbReference>
<organism evidence="3 4">
    <name type="scientific">Flavobacterium agri</name>
    <dbReference type="NCBI Taxonomy" id="2743471"/>
    <lineage>
        <taxon>Bacteria</taxon>
        <taxon>Pseudomonadati</taxon>
        <taxon>Bacteroidota</taxon>
        <taxon>Flavobacteriia</taxon>
        <taxon>Flavobacteriales</taxon>
        <taxon>Flavobacteriaceae</taxon>
        <taxon>Flavobacterium</taxon>
    </lineage>
</organism>
<dbReference type="InterPro" id="IPR050563">
    <property type="entry name" value="4-hydroxybenzoyl-CoA_TE"/>
</dbReference>
<keyword evidence="2" id="KW-0378">Hydrolase</keyword>
<dbReference type="InterPro" id="IPR008272">
    <property type="entry name" value="HB-CoA_thioesterase_AS"/>
</dbReference>
<evidence type="ECO:0000313" key="4">
    <source>
        <dbReference type="Proteomes" id="UP000535020"/>
    </source>
</evidence>
<dbReference type="NCBIfam" id="TIGR00051">
    <property type="entry name" value="YbgC/FadM family acyl-CoA thioesterase"/>
    <property type="match status" value="1"/>
</dbReference>
<comment type="caution">
    <text evidence="3">The sequence shown here is derived from an EMBL/GenBank/DDBJ whole genome shotgun (WGS) entry which is preliminary data.</text>
</comment>
<evidence type="ECO:0000256" key="1">
    <source>
        <dbReference type="ARBA" id="ARBA00005953"/>
    </source>
</evidence>
<accession>A0A7Y8Y2V9</accession>
<dbReference type="PROSITE" id="PS01328">
    <property type="entry name" value="4HBCOA_THIOESTERASE"/>
    <property type="match status" value="1"/>
</dbReference>
<dbReference type="SUPFAM" id="SSF54637">
    <property type="entry name" value="Thioesterase/thiol ester dehydrase-isomerase"/>
    <property type="match status" value="1"/>
</dbReference>
<keyword evidence="4" id="KW-1185">Reference proteome</keyword>
<dbReference type="AlphaFoldDB" id="A0A7Y8Y2V9"/>